<dbReference type="GO" id="GO:0043856">
    <property type="term" value="F:anti-sigma factor antagonist activity"/>
    <property type="evidence" value="ECO:0007669"/>
    <property type="project" value="InterPro"/>
</dbReference>
<dbReference type="RefSeq" id="WP_125045543.1">
    <property type="nucleotide sequence ID" value="NZ_BHZC01000001.1"/>
</dbReference>
<dbReference type="InterPro" id="IPR002645">
    <property type="entry name" value="STAS_dom"/>
</dbReference>
<comment type="similarity">
    <text evidence="1 2">Belongs to the anti-sigma-factor antagonist family.</text>
</comment>
<dbReference type="PANTHER" id="PTHR33495">
    <property type="entry name" value="ANTI-SIGMA FACTOR ANTAGONIST TM_1081-RELATED-RELATED"/>
    <property type="match status" value="1"/>
</dbReference>
<feature type="domain" description="STAS" evidence="4">
    <location>
        <begin position="15"/>
        <end position="111"/>
    </location>
</feature>
<dbReference type="AlphaFoldDB" id="A0A7U9KVS2"/>
<dbReference type="Pfam" id="PF01740">
    <property type="entry name" value="STAS"/>
    <property type="match status" value="1"/>
</dbReference>
<organism evidence="5 6">
    <name type="scientific">Streptomyces chrestomyceticus JCM 4735</name>
    <dbReference type="NCBI Taxonomy" id="1306181"/>
    <lineage>
        <taxon>Bacteria</taxon>
        <taxon>Bacillati</taxon>
        <taxon>Actinomycetota</taxon>
        <taxon>Actinomycetes</taxon>
        <taxon>Kitasatosporales</taxon>
        <taxon>Streptomycetaceae</taxon>
        <taxon>Streptomyces</taxon>
    </lineage>
</organism>
<dbReference type="NCBIfam" id="TIGR00377">
    <property type="entry name" value="ant_ant_sig"/>
    <property type="match status" value="1"/>
</dbReference>
<comment type="caution">
    <text evidence="5">The sequence shown here is derived from an EMBL/GenBank/DDBJ whole genome shotgun (WGS) entry which is preliminary data.</text>
</comment>
<dbReference type="OrthoDB" id="4206535at2"/>
<proteinExistence type="inferred from homology"/>
<reference evidence="5 6" key="1">
    <citation type="submission" date="2018-11" db="EMBL/GenBank/DDBJ databases">
        <title>Whole genome sequence of Streptomyces chrestomyceticus NBRC 13444(T).</title>
        <authorList>
            <person name="Komaki H."/>
            <person name="Tamura T."/>
        </authorList>
    </citation>
    <scope>NUCLEOTIDE SEQUENCE [LARGE SCALE GENOMIC DNA]</scope>
    <source>
        <strain evidence="5 6">NBRC 13444</strain>
    </source>
</reference>
<name>A0A7U9KVS2_9ACTN</name>
<evidence type="ECO:0000259" key="4">
    <source>
        <dbReference type="PROSITE" id="PS50801"/>
    </source>
</evidence>
<dbReference type="InterPro" id="IPR036513">
    <property type="entry name" value="STAS_dom_sf"/>
</dbReference>
<dbReference type="Gene3D" id="3.30.750.24">
    <property type="entry name" value="STAS domain"/>
    <property type="match status" value="1"/>
</dbReference>
<protein>
    <recommendedName>
        <fullName evidence="2">Anti-sigma factor antagonist</fullName>
    </recommendedName>
</protein>
<evidence type="ECO:0000313" key="5">
    <source>
        <dbReference type="EMBL" id="GCD35668.1"/>
    </source>
</evidence>
<dbReference type="EMBL" id="BHZC01000001">
    <property type="protein sequence ID" value="GCD35668.1"/>
    <property type="molecule type" value="Genomic_DNA"/>
</dbReference>
<dbReference type="PROSITE" id="PS50801">
    <property type="entry name" value="STAS"/>
    <property type="match status" value="1"/>
</dbReference>
<accession>A0A7U9KVS2</accession>
<sequence>MSTRTPMPQGNCRTVRPTGELDLSTAPALRDLLRGNDAAPAARLIADLTAVTFMDTSALTELETAHCRSEAAGGWLRLVYHQPTIGRLLRLTGLTRRFPRYATTQDACANRPAQAITVRPAAAPAGPVAYTNGHLISAWTRAPAGRPPRPRSAGDRQGERPKPA</sequence>
<dbReference type="InterPro" id="IPR003658">
    <property type="entry name" value="Anti-sigma_ant"/>
</dbReference>
<dbReference type="Proteomes" id="UP000287830">
    <property type="component" value="Unassembled WGS sequence"/>
</dbReference>
<evidence type="ECO:0000256" key="1">
    <source>
        <dbReference type="ARBA" id="ARBA00009013"/>
    </source>
</evidence>
<dbReference type="GeneID" id="95622330"/>
<dbReference type="SUPFAM" id="SSF52091">
    <property type="entry name" value="SpoIIaa-like"/>
    <property type="match status" value="1"/>
</dbReference>
<gene>
    <name evidence="5" type="primary">rsbV_3</name>
    <name evidence="5" type="ORF">OEIGOIKO_03414</name>
</gene>
<dbReference type="PANTHER" id="PTHR33495:SF2">
    <property type="entry name" value="ANTI-SIGMA FACTOR ANTAGONIST TM_1081-RELATED"/>
    <property type="match status" value="1"/>
</dbReference>
<feature type="region of interest" description="Disordered" evidence="3">
    <location>
        <begin position="139"/>
        <end position="164"/>
    </location>
</feature>
<evidence type="ECO:0000256" key="3">
    <source>
        <dbReference type="SAM" id="MobiDB-lite"/>
    </source>
</evidence>
<evidence type="ECO:0000256" key="2">
    <source>
        <dbReference type="RuleBase" id="RU003749"/>
    </source>
</evidence>
<evidence type="ECO:0000313" key="6">
    <source>
        <dbReference type="Proteomes" id="UP000287830"/>
    </source>
</evidence>
<feature type="compositionally biased region" description="Basic and acidic residues" evidence="3">
    <location>
        <begin position="152"/>
        <end position="164"/>
    </location>
</feature>
<dbReference type="CDD" id="cd07043">
    <property type="entry name" value="STAS_anti-anti-sigma_factors"/>
    <property type="match status" value="1"/>
</dbReference>